<reference evidence="1 2" key="1">
    <citation type="submission" date="2015-09" db="EMBL/GenBank/DDBJ databases">
        <authorList>
            <consortium name="Pathogen Informatics"/>
        </authorList>
    </citation>
    <scope>NUCLEOTIDE SEQUENCE [LARGE SCALE GENOMIC DNA]</scope>
    <source>
        <strain evidence="1 2">2789STDY5834846</strain>
    </source>
</reference>
<sequence>MNHIVYIRFPAGCNINVIFMQHIHNTLVIPLQRNQFYSPQIMNELTEIYKRIEYLRNNGVKMKEIADRVDMAPSVLSALYSSVLPAYIDLLKTRTPDDALDEALALVNNVSKKRLLNNVGAMKLLLLEMEPEQQSEAESGNPLVKLLGKEMKDSVQDVFNYSGLYLSYSLSSSTDSLKIEPYLINASENSEYVKVGMINAYKSVHWGGGIISNHQNSYLMFNERDLPQFALVTIYLQLPHYEYPAMLKGLYLCLDYNHNPIARRIVLVKQSDSTDVNEFLTMEGRLVPKAELTPELEVYYNYTCQEGDYIKTCTVPSPKLDATDLEREKKMLMI</sequence>
<organism evidence="1 2">
    <name type="scientific">Bacteroides faecis</name>
    <dbReference type="NCBI Taxonomy" id="674529"/>
    <lineage>
        <taxon>Bacteria</taxon>
        <taxon>Pseudomonadati</taxon>
        <taxon>Bacteroidota</taxon>
        <taxon>Bacteroidia</taxon>
        <taxon>Bacteroidales</taxon>
        <taxon>Bacteroidaceae</taxon>
        <taxon>Bacteroides</taxon>
    </lineage>
</organism>
<evidence type="ECO:0000313" key="2">
    <source>
        <dbReference type="Proteomes" id="UP000095606"/>
    </source>
</evidence>
<dbReference type="Proteomes" id="UP000095606">
    <property type="component" value="Unassembled WGS sequence"/>
</dbReference>
<name>A0A174NGS9_9BACE</name>
<dbReference type="AlphaFoldDB" id="A0A174NGS9"/>
<proteinExistence type="predicted"/>
<gene>
    <name evidence="1" type="ORF">ERS852461_02659</name>
</gene>
<evidence type="ECO:0000313" key="1">
    <source>
        <dbReference type="EMBL" id="CUP47763.1"/>
    </source>
</evidence>
<dbReference type="EMBL" id="CZAE01000012">
    <property type="protein sequence ID" value="CUP47763.1"/>
    <property type="molecule type" value="Genomic_DNA"/>
</dbReference>
<protein>
    <submittedName>
        <fullName evidence="1">Uncharacterized protein</fullName>
    </submittedName>
</protein>
<accession>A0A174NGS9</accession>